<gene>
    <name evidence="2" type="ORF">BDV33DRAFT_170632</name>
</gene>
<protein>
    <submittedName>
        <fullName evidence="2">Uncharacterized protein</fullName>
    </submittedName>
</protein>
<evidence type="ECO:0000313" key="2">
    <source>
        <dbReference type="EMBL" id="KAB8221294.1"/>
    </source>
</evidence>
<feature type="region of interest" description="Disordered" evidence="1">
    <location>
        <begin position="37"/>
        <end position="60"/>
    </location>
</feature>
<organism evidence="2 3">
    <name type="scientific">Aspergillus novoparasiticus</name>
    <dbReference type="NCBI Taxonomy" id="986946"/>
    <lineage>
        <taxon>Eukaryota</taxon>
        <taxon>Fungi</taxon>
        <taxon>Dikarya</taxon>
        <taxon>Ascomycota</taxon>
        <taxon>Pezizomycotina</taxon>
        <taxon>Eurotiomycetes</taxon>
        <taxon>Eurotiomycetidae</taxon>
        <taxon>Eurotiales</taxon>
        <taxon>Aspergillaceae</taxon>
        <taxon>Aspergillus</taxon>
        <taxon>Aspergillus subgen. Circumdati</taxon>
    </lineage>
</organism>
<name>A0A5N6EXD5_9EURO</name>
<dbReference type="AlphaFoldDB" id="A0A5N6EXD5"/>
<sequence length="60" mass="6508">MGDKHSWRPKIRICRPHGDSKSPIRALTVLFPTLVGAAGVPSTPTQQRNSSKSDHLDTAS</sequence>
<keyword evidence="3" id="KW-1185">Reference proteome</keyword>
<evidence type="ECO:0000256" key="1">
    <source>
        <dbReference type="SAM" id="MobiDB-lite"/>
    </source>
</evidence>
<proteinExistence type="predicted"/>
<dbReference type="Proteomes" id="UP000326799">
    <property type="component" value="Unassembled WGS sequence"/>
</dbReference>
<evidence type="ECO:0000313" key="3">
    <source>
        <dbReference type="Proteomes" id="UP000326799"/>
    </source>
</evidence>
<reference evidence="2 3" key="1">
    <citation type="submission" date="2019-04" db="EMBL/GenBank/DDBJ databases">
        <title>Fungal friends and foes A comparative genomics study of 23 Aspergillus species from section Flavi.</title>
        <authorList>
            <consortium name="DOE Joint Genome Institute"/>
            <person name="Kjaerbolling I."/>
            <person name="Vesth T.C."/>
            <person name="Frisvad J.C."/>
            <person name="Nybo J.L."/>
            <person name="Theobald S."/>
            <person name="Kildgaard S."/>
            <person name="Petersen T.I."/>
            <person name="Kuo A."/>
            <person name="Sato A."/>
            <person name="Lyhne E.K."/>
            <person name="Kogle M.E."/>
            <person name="Wiebenga A."/>
            <person name="Kun R.S."/>
            <person name="Lubbers R.J."/>
            <person name="Makela M.R."/>
            <person name="Barry K."/>
            <person name="Chovatia M."/>
            <person name="Clum A."/>
            <person name="Daum C."/>
            <person name="Haridas S."/>
            <person name="He G."/>
            <person name="LaButti K."/>
            <person name="Lipzen A."/>
            <person name="Mondo S."/>
            <person name="Pangilinan J."/>
            <person name="Riley R."/>
            <person name="Salamov A."/>
            <person name="Simmons B.A."/>
            <person name="Magnuson J.K."/>
            <person name="Henrissat B."/>
            <person name="Mortensen U.H."/>
            <person name="Larsen T.O."/>
            <person name="De vries R.P."/>
            <person name="Grigoriev I.V."/>
            <person name="Machida M."/>
            <person name="Baker S.E."/>
            <person name="Andersen M.R."/>
        </authorList>
    </citation>
    <scope>NUCLEOTIDE SEQUENCE [LARGE SCALE GENOMIC DNA]</scope>
    <source>
        <strain evidence="2 3">CBS 126849</strain>
    </source>
</reference>
<feature type="compositionally biased region" description="Basic and acidic residues" evidence="1">
    <location>
        <begin position="51"/>
        <end position="60"/>
    </location>
</feature>
<accession>A0A5N6EXD5</accession>
<dbReference type="EMBL" id="ML733421">
    <property type="protein sequence ID" value="KAB8221294.1"/>
    <property type="molecule type" value="Genomic_DNA"/>
</dbReference>